<feature type="chain" id="PRO_5047260089" evidence="8">
    <location>
        <begin position="20"/>
        <end position="506"/>
    </location>
</feature>
<dbReference type="Proteomes" id="UP001357452">
    <property type="component" value="Unassembled WGS sequence"/>
</dbReference>
<keyword evidence="6" id="KW-0472">Membrane</keyword>
<dbReference type="Gene3D" id="2.40.160.60">
    <property type="entry name" value="Outer membrane protein transport protein (OMPP1/FadL/TodX)"/>
    <property type="match status" value="1"/>
</dbReference>
<proteinExistence type="inferred from homology"/>
<comment type="subcellular location">
    <subcellularLocation>
        <location evidence="1">Cell outer membrane</location>
        <topology evidence="1">Multi-pass membrane protein</topology>
    </subcellularLocation>
</comment>
<dbReference type="PANTHER" id="PTHR35093">
    <property type="entry name" value="OUTER MEMBRANE PROTEIN NMB0088-RELATED"/>
    <property type="match status" value="1"/>
</dbReference>
<keyword evidence="10" id="KW-1185">Reference proteome</keyword>
<name>A0ABU7RD44_9BACT</name>
<evidence type="ECO:0000256" key="2">
    <source>
        <dbReference type="ARBA" id="ARBA00008163"/>
    </source>
</evidence>
<accession>A0ABU7RD44</accession>
<dbReference type="InterPro" id="IPR005017">
    <property type="entry name" value="OMPP1/FadL/TodX"/>
</dbReference>
<protein>
    <submittedName>
        <fullName evidence="9">Aromatic hydrocarbon degradation protein</fullName>
    </submittedName>
</protein>
<evidence type="ECO:0000256" key="6">
    <source>
        <dbReference type="ARBA" id="ARBA00023136"/>
    </source>
</evidence>
<dbReference type="PANTHER" id="PTHR35093:SF8">
    <property type="entry name" value="OUTER MEMBRANE PROTEIN NMB0088-RELATED"/>
    <property type="match status" value="1"/>
</dbReference>
<evidence type="ECO:0000256" key="5">
    <source>
        <dbReference type="ARBA" id="ARBA00022729"/>
    </source>
</evidence>
<comment type="caution">
    <text evidence="9">The sequence shown here is derived from an EMBL/GenBank/DDBJ whole genome shotgun (WGS) entry which is preliminary data.</text>
</comment>
<organism evidence="9 10">
    <name type="scientific">Niabella digestorum</name>
    <dbReference type="NCBI Taxonomy" id="3117701"/>
    <lineage>
        <taxon>Bacteria</taxon>
        <taxon>Pseudomonadati</taxon>
        <taxon>Bacteroidota</taxon>
        <taxon>Chitinophagia</taxon>
        <taxon>Chitinophagales</taxon>
        <taxon>Chitinophagaceae</taxon>
        <taxon>Niabella</taxon>
    </lineage>
</organism>
<feature type="signal peptide" evidence="8">
    <location>
        <begin position="1"/>
        <end position="19"/>
    </location>
</feature>
<gene>
    <name evidence="9" type="ORF">V2H41_01395</name>
</gene>
<evidence type="ECO:0000313" key="9">
    <source>
        <dbReference type="EMBL" id="MEE6185917.1"/>
    </source>
</evidence>
<keyword evidence="7" id="KW-0998">Cell outer membrane</keyword>
<dbReference type="SUPFAM" id="SSF56935">
    <property type="entry name" value="Porins"/>
    <property type="match status" value="1"/>
</dbReference>
<evidence type="ECO:0000256" key="7">
    <source>
        <dbReference type="ARBA" id="ARBA00023237"/>
    </source>
</evidence>
<sequence length="506" mass="54846">MKRVFLAVALLTAAGAIYAQTPEDALRYSWLQNTGTARSQGIANANGAIGGEISTIFSNPANIGFYKTSDLVITGGLNLMNNKTSYLGVTTKDNKSSGFLGTSGFVMGNPTYGNGSLRSSAFGFAINRVADFNNRITYTNKGGTLSRTSMADYFMEDIDKYGDSNPYGSGLAFETYWVDTTSGGALFSSASELARASGLEQKQEIITNGGITEFAFAGAANINDKVYLGATIGLPVLRYGATRRYTEQDPSESAINQFNYAYFDDDLVTKGVGINLKLGAVFKVNDNVRLGVYAHTPTWYSLSDTYYAAAGADVEDYTTHDGNNVHEVATRDPLVFDYNLRTPFKVGASFSVLFGNVYDVKTQKGFISGDVEYVNHAASTFKNTSYNRTIGNENIYRELNRAIDNAYQGAVNARLGAELKFNPVMVRLGGAYYGNPYKDIAGEKGSITQITGGLGYRNQGFFVDLGYVHTLGKDVVFPYRLTSASYYPAEVKSNNSRVVLTVGIKI</sequence>
<evidence type="ECO:0000256" key="1">
    <source>
        <dbReference type="ARBA" id="ARBA00004571"/>
    </source>
</evidence>
<evidence type="ECO:0000256" key="8">
    <source>
        <dbReference type="SAM" id="SignalP"/>
    </source>
</evidence>
<keyword evidence="5 8" id="KW-0732">Signal</keyword>
<evidence type="ECO:0000256" key="4">
    <source>
        <dbReference type="ARBA" id="ARBA00022692"/>
    </source>
</evidence>
<keyword evidence="3" id="KW-1134">Transmembrane beta strand</keyword>
<evidence type="ECO:0000313" key="10">
    <source>
        <dbReference type="Proteomes" id="UP001357452"/>
    </source>
</evidence>
<reference evidence="9 10" key="1">
    <citation type="submission" date="2024-01" db="EMBL/GenBank/DDBJ databases">
        <title>Niabella digestum sp. nov., isolated from waste digestion system.</title>
        <authorList>
            <person name="Zhang L."/>
        </authorList>
    </citation>
    <scope>NUCLEOTIDE SEQUENCE [LARGE SCALE GENOMIC DNA]</scope>
    <source>
        <strain evidence="9 10">A18</strain>
    </source>
</reference>
<comment type="similarity">
    <text evidence="2">Belongs to the OmpP1/FadL family.</text>
</comment>
<dbReference type="RefSeq" id="WP_330973323.1">
    <property type="nucleotide sequence ID" value="NZ_JAZGLY010000001.1"/>
</dbReference>
<keyword evidence="4" id="KW-0812">Transmembrane</keyword>
<dbReference type="EMBL" id="JAZGLY010000001">
    <property type="protein sequence ID" value="MEE6185917.1"/>
    <property type="molecule type" value="Genomic_DNA"/>
</dbReference>
<evidence type="ECO:0000256" key="3">
    <source>
        <dbReference type="ARBA" id="ARBA00022452"/>
    </source>
</evidence>